<sequence length="137" mass="15513">MGEQKYTKKCLDHDFAAPPLQFSEQTIMDMIAAGTYHDYIKHSSPEAQQQEIGKALEALNQLPAVLQQVLDGELKAGNKVADVTRNYPDQGSISVTMTKRFKNKYTVNGLVYSLCNDPHYWYADYSTIDIPRHLLIC</sequence>
<evidence type="ECO:0000313" key="1">
    <source>
        <dbReference type="EMBL" id="MDR6786486.1"/>
    </source>
</evidence>
<name>A0ACC6L4T0_9SPHI</name>
<proteinExistence type="predicted"/>
<accession>A0ACC6L4T0</accession>
<gene>
    <name evidence="1" type="ORF">J2X78_005081</name>
</gene>
<evidence type="ECO:0000313" key="2">
    <source>
        <dbReference type="Proteomes" id="UP001246858"/>
    </source>
</evidence>
<dbReference type="EMBL" id="JAVDTF010000007">
    <property type="protein sequence ID" value="MDR6786486.1"/>
    <property type="molecule type" value="Genomic_DNA"/>
</dbReference>
<dbReference type="Proteomes" id="UP001246858">
    <property type="component" value="Unassembled WGS sequence"/>
</dbReference>
<reference evidence="1" key="1">
    <citation type="submission" date="2023-07" db="EMBL/GenBank/DDBJ databases">
        <title>Sorghum-associated microbial communities from plants grown in Nebraska, USA.</title>
        <authorList>
            <person name="Schachtman D."/>
        </authorList>
    </citation>
    <scope>NUCLEOTIDE SEQUENCE</scope>
    <source>
        <strain evidence="1">2697</strain>
    </source>
</reference>
<protein>
    <submittedName>
        <fullName evidence="1">Uncharacterized protein</fullName>
    </submittedName>
</protein>
<comment type="caution">
    <text evidence="1">The sequence shown here is derived from an EMBL/GenBank/DDBJ whole genome shotgun (WGS) entry which is preliminary data.</text>
</comment>
<organism evidence="1 2">
    <name type="scientific">Pedobacter africanus</name>
    <dbReference type="NCBI Taxonomy" id="151894"/>
    <lineage>
        <taxon>Bacteria</taxon>
        <taxon>Pseudomonadati</taxon>
        <taxon>Bacteroidota</taxon>
        <taxon>Sphingobacteriia</taxon>
        <taxon>Sphingobacteriales</taxon>
        <taxon>Sphingobacteriaceae</taxon>
        <taxon>Pedobacter</taxon>
    </lineage>
</organism>
<keyword evidence="2" id="KW-1185">Reference proteome</keyword>